<sequence length="155" mass="15608">MPGLRGKVAFITGAASGLGAALAAVLAGAGADIVAADIRPEPLQAGVAALQRYDVRATALALDVADPSAARPAIERTLDTMGRLDILVNNAGADVTLPIDELSEQDWLRVVGTNLNGPFMLAKHAAAHMRAAAAGGNGGGTGGDIVLPVHETSWP</sequence>
<proteinExistence type="inferred from homology"/>
<dbReference type="InterPro" id="IPR036291">
    <property type="entry name" value="NAD(P)-bd_dom_sf"/>
</dbReference>
<dbReference type="PRINTS" id="PR00081">
    <property type="entry name" value="GDHRDH"/>
</dbReference>
<dbReference type="EMBL" id="CP051685">
    <property type="protein sequence ID" value="QJE01203.1"/>
    <property type="molecule type" value="Genomic_DNA"/>
</dbReference>
<dbReference type="Proteomes" id="UP000502415">
    <property type="component" value="Chromosome"/>
</dbReference>
<name>A0A7Z2VXZ2_9BURK</name>
<feature type="signal peptide" evidence="3">
    <location>
        <begin position="1"/>
        <end position="23"/>
    </location>
</feature>
<dbReference type="Pfam" id="PF00106">
    <property type="entry name" value="adh_short"/>
    <property type="match status" value="1"/>
</dbReference>
<dbReference type="PANTHER" id="PTHR43669">
    <property type="entry name" value="5-KETO-D-GLUCONATE 5-REDUCTASE"/>
    <property type="match status" value="1"/>
</dbReference>
<evidence type="ECO:0000313" key="4">
    <source>
        <dbReference type="EMBL" id="QJE01203.1"/>
    </source>
</evidence>
<evidence type="ECO:0000256" key="3">
    <source>
        <dbReference type="SAM" id="SignalP"/>
    </source>
</evidence>
<dbReference type="PANTHER" id="PTHR43669:SF3">
    <property type="entry name" value="ALCOHOL DEHYDROGENASE, PUTATIVE (AFU_ORTHOLOGUE AFUA_3G03445)-RELATED"/>
    <property type="match status" value="1"/>
</dbReference>
<evidence type="ECO:0000256" key="2">
    <source>
        <dbReference type="ARBA" id="ARBA00023002"/>
    </source>
</evidence>
<keyword evidence="3" id="KW-0732">Signal</keyword>
<evidence type="ECO:0000313" key="5">
    <source>
        <dbReference type="Proteomes" id="UP000502415"/>
    </source>
</evidence>
<dbReference type="CDD" id="cd05233">
    <property type="entry name" value="SDR_c"/>
    <property type="match status" value="1"/>
</dbReference>
<reference evidence="4 5" key="1">
    <citation type="submission" date="2020-04" db="EMBL/GenBank/DDBJ databases">
        <title>Genome sequencing of novel species.</title>
        <authorList>
            <person name="Heo J."/>
            <person name="Kim S.-J."/>
            <person name="Kim J.-S."/>
            <person name="Hong S.-B."/>
            <person name="Kwon S.-W."/>
        </authorList>
    </citation>
    <scope>NUCLEOTIDE SEQUENCE [LARGE SCALE GENOMIC DNA]</scope>
    <source>
        <strain evidence="4 5">GN2-R2</strain>
    </source>
</reference>
<protein>
    <submittedName>
        <fullName evidence="4">SDR family oxidoreductase</fullName>
    </submittedName>
</protein>
<keyword evidence="2" id="KW-0560">Oxidoreductase</keyword>
<comment type="similarity">
    <text evidence="1">Belongs to the short-chain dehydrogenases/reductases (SDR) family.</text>
</comment>
<dbReference type="SUPFAM" id="SSF51735">
    <property type="entry name" value="NAD(P)-binding Rossmann-fold domains"/>
    <property type="match status" value="1"/>
</dbReference>
<dbReference type="Gene3D" id="3.40.50.720">
    <property type="entry name" value="NAD(P)-binding Rossmann-like Domain"/>
    <property type="match status" value="1"/>
</dbReference>
<dbReference type="AlphaFoldDB" id="A0A7Z2VXZ2"/>
<organism evidence="4 5">
    <name type="scientific">Massilia forsythiae</name>
    <dbReference type="NCBI Taxonomy" id="2728020"/>
    <lineage>
        <taxon>Bacteria</taxon>
        <taxon>Pseudomonadati</taxon>
        <taxon>Pseudomonadota</taxon>
        <taxon>Betaproteobacteria</taxon>
        <taxon>Burkholderiales</taxon>
        <taxon>Oxalobacteraceae</taxon>
        <taxon>Telluria group</taxon>
        <taxon>Massilia</taxon>
    </lineage>
</organism>
<accession>A0A7Z2VXZ2</accession>
<gene>
    <name evidence="4" type="ORF">HH212_15145</name>
</gene>
<dbReference type="InterPro" id="IPR002347">
    <property type="entry name" value="SDR_fam"/>
</dbReference>
<dbReference type="KEGG" id="mfy:HH212_15145"/>
<dbReference type="RefSeq" id="WP_170203231.1">
    <property type="nucleotide sequence ID" value="NZ_CP051685.1"/>
</dbReference>
<evidence type="ECO:0000256" key="1">
    <source>
        <dbReference type="ARBA" id="ARBA00006484"/>
    </source>
</evidence>
<feature type="chain" id="PRO_5030665835" evidence="3">
    <location>
        <begin position="24"/>
        <end position="155"/>
    </location>
</feature>
<keyword evidence="5" id="KW-1185">Reference proteome</keyword>
<dbReference type="GO" id="GO:0016491">
    <property type="term" value="F:oxidoreductase activity"/>
    <property type="evidence" value="ECO:0007669"/>
    <property type="project" value="UniProtKB-KW"/>
</dbReference>